<proteinExistence type="predicted"/>
<sequence length="92" mass="10580">LQQLYMTVESSAVDQAEFLEVDVMTGRLTLKPKTVQMVPRYEWGDQEDWHHSSESVNQSGSQSVLSMEVMTIRLGELGQQEFIQHWPILQGE</sequence>
<reference evidence="1" key="1">
    <citation type="submission" date="2017-02" db="UniProtKB">
        <authorList>
            <consortium name="WormBaseParasite"/>
        </authorList>
    </citation>
    <scope>IDENTIFICATION</scope>
</reference>
<evidence type="ECO:0000313" key="1">
    <source>
        <dbReference type="WBParaSite" id="HNAJ_0000696401-mRNA-1"/>
    </source>
</evidence>
<name>A0A0R3TIS3_RODNA</name>
<dbReference type="AlphaFoldDB" id="A0A0R3TIS3"/>
<protein>
    <submittedName>
        <fullName evidence="1">C2 domain-containing protein</fullName>
    </submittedName>
</protein>
<accession>A0A0R3TIS3</accession>
<organism evidence="1">
    <name type="scientific">Rodentolepis nana</name>
    <name type="common">Dwarf tapeworm</name>
    <name type="synonym">Hymenolepis nana</name>
    <dbReference type="NCBI Taxonomy" id="102285"/>
    <lineage>
        <taxon>Eukaryota</taxon>
        <taxon>Metazoa</taxon>
        <taxon>Spiralia</taxon>
        <taxon>Lophotrochozoa</taxon>
        <taxon>Platyhelminthes</taxon>
        <taxon>Cestoda</taxon>
        <taxon>Eucestoda</taxon>
        <taxon>Cyclophyllidea</taxon>
        <taxon>Hymenolepididae</taxon>
        <taxon>Rodentolepis</taxon>
    </lineage>
</organism>
<dbReference type="WBParaSite" id="HNAJ_0000696401-mRNA-1">
    <property type="protein sequence ID" value="HNAJ_0000696401-mRNA-1"/>
    <property type="gene ID" value="HNAJ_0000696401"/>
</dbReference>